<dbReference type="EC" id="3.2.1.177" evidence="5"/>
<keyword evidence="2 5" id="KW-0326">Glycosidase</keyword>
<dbReference type="InterPro" id="IPR017853">
    <property type="entry name" value="GH"/>
</dbReference>
<dbReference type="PANTHER" id="PTHR43863:SF2">
    <property type="entry name" value="MALTASE-GLUCOAMYLASE"/>
    <property type="match status" value="1"/>
</dbReference>
<dbReference type="OrthoDB" id="176168at2"/>
<organism evidence="5 6">
    <name type="scientific">Spiroplasma poulsonii</name>
    <dbReference type="NCBI Taxonomy" id="2138"/>
    <lineage>
        <taxon>Bacteria</taxon>
        <taxon>Bacillati</taxon>
        <taxon>Mycoplasmatota</taxon>
        <taxon>Mollicutes</taxon>
        <taxon>Entomoplasmatales</taxon>
        <taxon>Spiroplasmataceae</taxon>
        <taxon>Spiroplasma</taxon>
    </lineage>
</organism>
<evidence type="ECO:0000256" key="2">
    <source>
        <dbReference type="RuleBase" id="RU361185"/>
    </source>
</evidence>
<feature type="domain" description="Glycoside hydrolase family 31 TIM barrel" evidence="3">
    <location>
        <begin position="281"/>
        <end position="362"/>
    </location>
</feature>
<dbReference type="Pfam" id="PF01055">
    <property type="entry name" value="Glyco_hydro_31_2nd"/>
    <property type="match status" value="1"/>
</dbReference>
<dbReference type="AlphaFoldDB" id="A0A2P6FF79"/>
<dbReference type="RefSeq" id="WP_052443538.1">
    <property type="nucleotide sequence ID" value="NZ_CM020866.1"/>
</dbReference>
<evidence type="ECO:0000256" key="1">
    <source>
        <dbReference type="ARBA" id="ARBA00007806"/>
    </source>
</evidence>
<evidence type="ECO:0000259" key="3">
    <source>
        <dbReference type="Pfam" id="PF01055"/>
    </source>
</evidence>
<comment type="caution">
    <text evidence="5">The sequence shown here is derived from an EMBL/GenBank/DDBJ whole genome shotgun (WGS) entry which is preliminary data.</text>
</comment>
<dbReference type="Gene3D" id="3.20.20.80">
    <property type="entry name" value="Glycosidases"/>
    <property type="match status" value="1"/>
</dbReference>
<feature type="domain" description="Glycoside hydrolase family 31 N-terminal" evidence="4">
    <location>
        <begin position="54"/>
        <end position="232"/>
    </location>
</feature>
<dbReference type="STRING" id="2138.SMSRO_v1c18020"/>
<dbReference type="Gene3D" id="2.60.40.1760">
    <property type="entry name" value="glycosyl hydrolase (family 31)"/>
    <property type="match status" value="1"/>
</dbReference>
<dbReference type="PANTHER" id="PTHR43863">
    <property type="entry name" value="HYDROLASE, PUTATIVE (AFU_ORTHOLOGUE AFUA_1G03140)-RELATED"/>
    <property type="match status" value="1"/>
</dbReference>
<dbReference type="EMBL" id="JTLV02000001">
    <property type="protein sequence ID" value="PQM32106.1"/>
    <property type="molecule type" value="Genomic_DNA"/>
</dbReference>
<dbReference type="GO" id="GO:0030246">
    <property type="term" value="F:carbohydrate binding"/>
    <property type="evidence" value="ECO:0007669"/>
    <property type="project" value="InterPro"/>
</dbReference>
<dbReference type="GO" id="GO:0061634">
    <property type="term" value="F:alpha-D-xyloside xylohydrolase"/>
    <property type="evidence" value="ECO:0007669"/>
    <property type="project" value="UniProtKB-EC"/>
</dbReference>
<keyword evidence="2 5" id="KW-0378">Hydrolase</keyword>
<dbReference type="CDD" id="cd14752">
    <property type="entry name" value="GH31_N"/>
    <property type="match status" value="1"/>
</dbReference>
<sequence>MIKDKNLLAYSFPQKKPFFDLNYDYAVVRKISDFWWQDDSLYLEVTLSNLQKSTLKITLYSNGIINLQYYQKKINNSRFAEHLNSLNLKKIDLINHPNYFEIKLLKNEKLVIQKEPFQITLLDCNAVVKFKTNTRKGYEMFENYRTPPLGWKIGKSNEWQPFMSFWLMNDEKIYGLGEKFRFLVKNGIETTIWNSDNSCVANHDLAYNGLPLFYSTKKWGVLVNTGEQTSFEIGSPVTDAISFLSFESCLDLYFFTGSTMKELISQYTDLTGKPTEILDLSYGIWCNRLYYHNKAELWAEIEKSNKVNFPLDVICLDPKWLENRYTKSCNFEYNENAFGSFQELFAQLKTKNIAVCFWINHYL</sequence>
<dbReference type="InterPro" id="IPR000322">
    <property type="entry name" value="Glyco_hydro_31_TIM"/>
</dbReference>
<keyword evidence="6" id="KW-1185">Reference proteome</keyword>
<reference evidence="5 6" key="1">
    <citation type="journal article" date="2015" name="MBio">
        <title>Genome sequence of the Drosophila melanogaster male-killing Spiroplasma strain MSRO endosymbiont.</title>
        <authorList>
            <person name="Paredes J.C."/>
            <person name="Herren J.K."/>
            <person name="Schupfer F."/>
            <person name="Marin R."/>
            <person name="Claverol S."/>
            <person name="Kuo C.H."/>
            <person name="Lemaitre B."/>
            <person name="Beven L."/>
        </authorList>
    </citation>
    <scope>NUCLEOTIDE SEQUENCE [LARGE SCALE GENOMIC DNA]</scope>
    <source>
        <strain evidence="5 6">MSRO</strain>
    </source>
</reference>
<gene>
    <name evidence="5" type="primary">yicI_4</name>
    <name evidence="5" type="ORF">SMSRO_SF020010</name>
</gene>
<accession>A0A2P6FF79</accession>
<dbReference type="InterPro" id="IPR011013">
    <property type="entry name" value="Gal_mutarotase_sf_dom"/>
</dbReference>
<dbReference type="SUPFAM" id="SSF74650">
    <property type="entry name" value="Galactose mutarotase-like"/>
    <property type="match status" value="1"/>
</dbReference>
<dbReference type="SUPFAM" id="SSF51445">
    <property type="entry name" value="(Trans)glycosidases"/>
    <property type="match status" value="1"/>
</dbReference>
<evidence type="ECO:0000313" key="6">
    <source>
        <dbReference type="Proteomes" id="UP000031565"/>
    </source>
</evidence>
<evidence type="ECO:0000313" key="5">
    <source>
        <dbReference type="EMBL" id="PQM32106.1"/>
    </source>
</evidence>
<proteinExistence type="inferred from homology"/>
<dbReference type="Proteomes" id="UP000031565">
    <property type="component" value="Unassembled WGS sequence"/>
</dbReference>
<dbReference type="GO" id="GO:0005975">
    <property type="term" value="P:carbohydrate metabolic process"/>
    <property type="evidence" value="ECO:0007669"/>
    <property type="project" value="InterPro"/>
</dbReference>
<evidence type="ECO:0000259" key="4">
    <source>
        <dbReference type="Pfam" id="PF13802"/>
    </source>
</evidence>
<dbReference type="Pfam" id="PF13802">
    <property type="entry name" value="Gal_mutarotas_2"/>
    <property type="match status" value="1"/>
</dbReference>
<dbReference type="InterPro" id="IPR025887">
    <property type="entry name" value="Glyco_hydro_31_N_dom"/>
</dbReference>
<dbReference type="InterPro" id="IPR051816">
    <property type="entry name" value="Glycosyl_Hydrolase_31"/>
</dbReference>
<name>A0A2P6FF79_9MOLU</name>
<comment type="similarity">
    <text evidence="1 2">Belongs to the glycosyl hydrolase 31 family.</text>
</comment>
<protein>
    <submittedName>
        <fullName evidence="5">Putative alpha-xylosidase</fullName>
        <ecNumber evidence="5">3.2.1.177</ecNumber>
    </submittedName>
</protein>